<proteinExistence type="inferred from homology"/>
<dbReference type="InterPro" id="IPR018448">
    <property type="entry name" value="TatB"/>
</dbReference>
<protein>
    <recommendedName>
        <fullName evidence="9">Sec-independent protein translocase protein TatB</fullName>
    </recommendedName>
</protein>
<evidence type="ECO:0000256" key="2">
    <source>
        <dbReference type="ARBA" id="ARBA00022448"/>
    </source>
</evidence>
<dbReference type="Proteomes" id="UP000567795">
    <property type="component" value="Unassembled WGS sequence"/>
</dbReference>
<evidence type="ECO:0000256" key="6">
    <source>
        <dbReference type="ARBA" id="ARBA00022989"/>
    </source>
</evidence>
<dbReference type="PRINTS" id="PR01506">
    <property type="entry name" value="TATBPROTEIN"/>
</dbReference>
<evidence type="ECO:0000256" key="9">
    <source>
        <dbReference type="HAMAP-Rule" id="MF_00237"/>
    </source>
</evidence>
<name>A0A853A0J1_9ACTN</name>
<comment type="similarity">
    <text evidence="9">Belongs to the TatB family.</text>
</comment>
<comment type="subcellular location">
    <subcellularLocation>
        <location evidence="9">Cell membrane</location>
        <topology evidence="9">Single-pass membrane protein</topology>
    </subcellularLocation>
    <subcellularLocation>
        <location evidence="1">Membrane</location>
        <topology evidence="1">Single-pass membrane protein</topology>
    </subcellularLocation>
</comment>
<keyword evidence="2 9" id="KW-0813">Transport</keyword>
<dbReference type="AlphaFoldDB" id="A0A853A0J1"/>
<feature type="compositionally biased region" description="Basic and acidic residues" evidence="10">
    <location>
        <begin position="147"/>
        <end position="158"/>
    </location>
</feature>
<dbReference type="HAMAP" id="MF_00237">
    <property type="entry name" value="TatB"/>
    <property type="match status" value="1"/>
</dbReference>
<keyword evidence="5 9" id="KW-0653">Protein transport</keyword>
<dbReference type="GO" id="GO:0008320">
    <property type="term" value="F:protein transmembrane transporter activity"/>
    <property type="evidence" value="ECO:0007669"/>
    <property type="project" value="UniProtKB-UniRule"/>
</dbReference>
<dbReference type="GO" id="GO:0043953">
    <property type="term" value="P:protein transport by the Tat complex"/>
    <property type="evidence" value="ECO:0007669"/>
    <property type="project" value="UniProtKB-UniRule"/>
</dbReference>
<dbReference type="EMBL" id="JACBZD010000002">
    <property type="protein sequence ID" value="NYI08096.1"/>
    <property type="molecule type" value="Genomic_DNA"/>
</dbReference>
<evidence type="ECO:0000256" key="4">
    <source>
        <dbReference type="ARBA" id="ARBA00022692"/>
    </source>
</evidence>
<comment type="function">
    <text evidence="9">Part of the twin-arginine translocation (Tat) system that transports large folded proteins containing a characteristic twin-arginine motif in their signal peptide across membranes. Together with TatC, TatB is part of a receptor directly interacting with Tat signal peptides. TatB may form an oligomeric binding site that transiently accommodates folded Tat precursor proteins before their translocation.</text>
</comment>
<dbReference type="GO" id="GO:0033281">
    <property type="term" value="C:TAT protein transport complex"/>
    <property type="evidence" value="ECO:0007669"/>
    <property type="project" value="UniProtKB-UniRule"/>
</dbReference>
<keyword evidence="8 9" id="KW-0472">Membrane</keyword>
<comment type="caution">
    <text evidence="11">The sequence shown here is derived from an EMBL/GenBank/DDBJ whole genome shotgun (WGS) entry which is preliminary data.</text>
</comment>
<keyword evidence="3 9" id="KW-1003">Cell membrane</keyword>
<accession>A0A853A0J1</accession>
<organism evidence="11 12">
    <name type="scientific">Allostreptomyces psammosilenae</name>
    <dbReference type="NCBI Taxonomy" id="1892865"/>
    <lineage>
        <taxon>Bacteria</taxon>
        <taxon>Bacillati</taxon>
        <taxon>Actinomycetota</taxon>
        <taxon>Actinomycetes</taxon>
        <taxon>Kitasatosporales</taxon>
        <taxon>Streptomycetaceae</taxon>
        <taxon>Allostreptomyces</taxon>
    </lineage>
</organism>
<gene>
    <name evidence="9" type="primary">tatB</name>
    <name evidence="11" type="ORF">FHU37_005125</name>
</gene>
<dbReference type="NCBIfam" id="NF002377">
    <property type="entry name" value="PRK01371.1-4"/>
    <property type="match status" value="1"/>
</dbReference>
<dbReference type="Pfam" id="PF02416">
    <property type="entry name" value="TatA_B_E"/>
    <property type="match status" value="1"/>
</dbReference>
<evidence type="ECO:0000256" key="1">
    <source>
        <dbReference type="ARBA" id="ARBA00004167"/>
    </source>
</evidence>
<keyword evidence="6 9" id="KW-1133">Transmembrane helix</keyword>
<evidence type="ECO:0000256" key="8">
    <source>
        <dbReference type="ARBA" id="ARBA00023136"/>
    </source>
</evidence>
<evidence type="ECO:0000256" key="5">
    <source>
        <dbReference type="ARBA" id="ARBA00022927"/>
    </source>
</evidence>
<dbReference type="InterPro" id="IPR003369">
    <property type="entry name" value="TatA/B/E"/>
</dbReference>
<comment type="subunit">
    <text evidence="9">The Tat system comprises two distinct complexes: a TatABC complex, containing multiple copies of TatA, TatB and TatC subunits, and a separate TatA complex, containing only TatA subunits. Substrates initially bind to the TatABC complex, which probably triggers association of the separate TatA complex to form the active translocon.</text>
</comment>
<evidence type="ECO:0000256" key="7">
    <source>
        <dbReference type="ARBA" id="ARBA00023010"/>
    </source>
</evidence>
<reference evidence="11 12" key="1">
    <citation type="submission" date="2020-07" db="EMBL/GenBank/DDBJ databases">
        <title>Sequencing the genomes of 1000 actinobacteria strains.</title>
        <authorList>
            <person name="Klenk H.-P."/>
        </authorList>
    </citation>
    <scope>NUCLEOTIDE SEQUENCE [LARGE SCALE GENOMIC DNA]</scope>
    <source>
        <strain evidence="11 12">DSM 42178</strain>
    </source>
</reference>
<feature type="compositionally biased region" description="Gly residues" evidence="10">
    <location>
        <begin position="115"/>
        <end position="139"/>
    </location>
</feature>
<feature type="region of interest" description="Disordered" evidence="10">
    <location>
        <begin position="104"/>
        <end position="158"/>
    </location>
</feature>
<sequence>MLDIGLLEMVALGVLAIVIFGPERLPKVISEVARFIRRVRAFSDSAREDIRRELGPEFKDFEFEDLNPRTFVRKNLLEPADVDLREIRELGSSLRDDIEESVTGVAKASPTTSAAGGGKTVLTKGGGATGAAGSAGAGSGEVSLVKPGERPPFDVDAT</sequence>
<evidence type="ECO:0000313" key="12">
    <source>
        <dbReference type="Proteomes" id="UP000567795"/>
    </source>
</evidence>
<keyword evidence="4 9" id="KW-0812">Transmembrane</keyword>
<keyword evidence="12" id="KW-1185">Reference proteome</keyword>
<evidence type="ECO:0000313" key="11">
    <source>
        <dbReference type="EMBL" id="NYI08096.1"/>
    </source>
</evidence>
<dbReference type="Gene3D" id="1.20.5.3310">
    <property type="match status" value="1"/>
</dbReference>
<evidence type="ECO:0000256" key="10">
    <source>
        <dbReference type="SAM" id="MobiDB-lite"/>
    </source>
</evidence>
<keyword evidence="7 9" id="KW-0811">Translocation</keyword>
<evidence type="ECO:0000256" key="3">
    <source>
        <dbReference type="ARBA" id="ARBA00022475"/>
    </source>
</evidence>